<evidence type="ECO:0000313" key="2">
    <source>
        <dbReference type="Proteomes" id="UP000007437"/>
    </source>
</evidence>
<evidence type="ECO:0000313" key="1">
    <source>
        <dbReference type="EMBL" id="CBW74969.1"/>
    </source>
</evidence>
<sequence length="46" mass="4997">MSIMPLSIGHGAQCDGLYRIGQCFMIMVSCHVLRSIVMTSALGLVR</sequence>
<proteinExistence type="predicted"/>
<dbReference type="KEGG" id="brh:RBRH_03636"/>
<dbReference type="HOGENOM" id="CLU_3181251_0_0_4"/>
<dbReference type="AlphaFoldDB" id="E5AQT7"/>
<protein>
    <submittedName>
        <fullName evidence="1">Uncharacterized protein</fullName>
    </submittedName>
</protein>
<reference evidence="1 2" key="1">
    <citation type="journal article" date="2011" name="J. Bacteriol.">
        <title>Complete genome sequence of Burkholderia rhizoxinica, an endosymbiont of Rhizopus microsporus.</title>
        <authorList>
            <person name="Lackner G."/>
            <person name="Moebius N."/>
            <person name="Partida-Martinez L."/>
            <person name="Hertweck C."/>
        </authorList>
    </citation>
    <scope>NUCLEOTIDE SEQUENCE [LARGE SCALE GENOMIC DNA]</scope>
    <source>
        <strain evidence="2">DSM 19002 / CIP 109453 / HKI 454</strain>
    </source>
</reference>
<organism evidence="1 2">
    <name type="scientific">Mycetohabitans rhizoxinica (strain DSM 19002 / CIP 109453 / HKI 454)</name>
    <name type="common">Paraburkholderia rhizoxinica</name>
    <dbReference type="NCBI Taxonomy" id="882378"/>
    <lineage>
        <taxon>Bacteria</taxon>
        <taxon>Pseudomonadati</taxon>
        <taxon>Pseudomonadota</taxon>
        <taxon>Betaproteobacteria</taxon>
        <taxon>Burkholderiales</taxon>
        <taxon>Burkholderiaceae</taxon>
        <taxon>Mycetohabitans</taxon>
    </lineage>
</organism>
<dbReference type="EMBL" id="FR687359">
    <property type="protein sequence ID" value="CBW74969.1"/>
    <property type="molecule type" value="Genomic_DNA"/>
</dbReference>
<name>E5AQT7_MYCRK</name>
<dbReference type="Proteomes" id="UP000007437">
    <property type="component" value="Chromosome"/>
</dbReference>
<gene>
    <name evidence="1" type="ordered locus">RBRH_03636</name>
</gene>
<accession>E5AQT7</accession>